<evidence type="ECO:0000313" key="1">
    <source>
        <dbReference type="EMBL" id="RCW67723.1"/>
    </source>
</evidence>
<dbReference type="InterPro" id="IPR036388">
    <property type="entry name" value="WH-like_DNA-bd_sf"/>
</dbReference>
<dbReference type="Gene3D" id="1.10.10.10">
    <property type="entry name" value="Winged helix-like DNA-binding domain superfamily/Winged helix DNA-binding domain"/>
    <property type="match status" value="1"/>
</dbReference>
<dbReference type="SUPFAM" id="SSF46689">
    <property type="entry name" value="Homeodomain-like"/>
    <property type="match status" value="1"/>
</dbReference>
<reference evidence="1 2" key="1">
    <citation type="submission" date="2018-07" db="EMBL/GenBank/DDBJ databases">
        <title>Freshwater and sediment microbial communities from various areas in North America, analyzing microbe dynamics in response to fracking.</title>
        <authorList>
            <person name="Lamendella R."/>
        </authorList>
    </citation>
    <scope>NUCLEOTIDE SEQUENCE [LARGE SCALE GENOMIC DNA]</scope>
    <source>
        <strain evidence="1 2">105B</strain>
    </source>
</reference>
<dbReference type="Proteomes" id="UP000253647">
    <property type="component" value="Unassembled WGS sequence"/>
</dbReference>
<dbReference type="AlphaFoldDB" id="A0A368XIF0"/>
<gene>
    <name evidence="1" type="ORF">DET61_10879</name>
</gene>
<dbReference type="InterPro" id="IPR007367">
    <property type="entry name" value="DUF433"/>
</dbReference>
<organism evidence="1 2">
    <name type="scientific">Marinobacter nauticus</name>
    <name type="common">Marinobacter hydrocarbonoclasticus</name>
    <name type="synonym">Marinobacter aquaeolei</name>
    <dbReference type="NCBI Taxonomy" id="2743"/>
    <lineage>
        <taxon>Bacteria</taxon>
        <taxon>Pseudomonadati</taxon>
        <taxon>Pseudomonadota</taxon>
        <taxon>Gammaproteobacteria</taxon>
        <taxon>Pseudomonadales</taxon>
        <taxon>Marinobacteraceae</taxon>
        <taxon>Marinobacter</taxon>
    </lineage>
</organism>
<accession>A0A368XIF0</accession>
<dbReference type="Pfam" id="PF04255">
    <property type="entry name" value="DUF433"/>
    <property type="match status" value="1"/>
</dbReference>
<comment type="caution">
    <text evidence="1">The sequence shown here is derived from an EMBL/GenBank/DDBJ whole genome shotgun (WGS) entry which is preliminary data.</text>
</comment>
<dbReference type="EMBL" id="QPJI01000008">
    <property type="protein sequence ID" value="RCW67723.1"/>
    <property type="molecule type" value="Genomic_DNA"/>
</dbReference>
<protein>
    <submittedName>
        <fullName evidence="1">Uncharacterized protein (DUF433 family)</fullName>
    </submittedName>
</protein>
<evidence type="ECO:0000313" key="2">
    <source>
        <dbReference type="Proteomes" id="UP000253647"/>
    </source>
</evidence>
<name>A0A368XIF0_MARNT</name>
<dbReference type="InterPro" id="IPR009057">
    <property type="entry name" value="Homeodomain-like_sf"/>
</dbReference>
<sequence length="234" mass="26322">MGSHHEINDLEASLLGVGLYTPAEAAAYTGIPAPQIRRWLFGYESGGKHYSGLWHPQLEGKADQALGFHDLLEIRFVHAFRHHGVSLQAIRLASMHAREMFNQAYPFTCKRFQTDGKAIFAIVLEETGDESLLDLAKKQYAFKQVISSSLYRGIEYATNNEAQRWFPLNRSRRVVLDPARNFGKPVLTKTGMTVEAIVSAWHAEEKNTKRVASLYEVSVADVEAAIQFEQRTAV</sequence>
<proteinExistence type="predicted"/>